<dbReference type="PATRIC" id="fig|999411.4.peg.553"/>
<organism evidence="2 3">
    <name type="scientific">Clostridium thermobutyricum</name>
    <dbReference type="NCBI Taxonomy" id="29372"/>
    <lineage>
        <taxon>Bacteria</taxon>
        <taxon>Bacillati</taxon>
        <taxon>Bacillota</taxon>
        <taxon>Clostridia</taxon>
        <taxon>Eubacteriales</taxon>
        <taxon>Clostridiaceae</taxon>
        <taxon>Clostridium</taxon>
    </lineage>
</organism>
<dbReference type="GO" id="GO:0006260">
    <property type="term" value="P:DNA replication"/>
    <property type="evidence" value="ECO:0007669"/>
    <property type="project" value="UniProtKB-KW"/>
</dbReference>
<dbReference type="Gene3D" id="1.10.287.110">
    <property type="entry name" value="DnaJ domain"/>
    <property type="match status" value="1"/>
</dbReference>
<dbReference type="AlphaFoldDB" id="N9WKI0"/>
<gene>
    <name evidence="2" type="ORF">HMPREF1092_00571</name>
</gene>
<keyword evidence="1" id="KW-0235">DNA replication</keyword>
<comment type="caution">
    <text evidence="2">The sequence shown here is derived from an EMBL/GenBank/DDBJ whole genome shotgun (WGS) entry which is preliminary data.</text>
</comment>
<evidence type="ECO:0000313" key="3">
    <source>
        <dbReference type="Proteomes" id="UP000013097"/>
    </source>
</evidence>
<sequence length="179" mass="21586">MFCSVKKGKDSFGNTYRFYLCERHRDKETGKVKSSDKYIMTLQEEDFREIKISYIVKHLDKILKEKNILNEKVEDLIYDKFLDIREGILEKDRLKQEEEYKQRQKEYEEYREHYNSYSSRFSSDISSINFDDTTKDIAKEFIKLGFKAMAKKYHPDLTKDNGDKMKLINEVKEKLENVL</sequence>
<dbReference type="EMBL" id="AGYT01000007">
    <property type="protein sequence ID" value="ENZ03385.1"/>
    <property type="molecule type" value="Genomic_DNA"/>
</dbReference>
<dbReference type="InterPro" id="IPR036869">
    <property type="entry name" value="J_dom_sf"/>
</dbReference>
<evidence type="ECO:0000256" key="1">
    <source>
        <dbReference type="ARBA" id="ARBA00022705"/>
    </source>
</evidence>
<reference evidence="2 3" key="1">
    <citation type="submission" date="2013-01" db="EMBL/GenBank/DDBJ databases">
        <title>The Genome Sequence of Clostridium colicanis 209318.</title>
        <authorList>
            <consortium name="The Broad Institute Genome Sequencing Platform"/>
            <person name="Earl A."/>
            <person name="Ward D."/>
            <person name="Feldgarden M."/>
            <person name="Gevers D."/>
            <person name="Courvalin P."/>
            <person name="Lambert T."/>
            <person name="Walker B."/>
            <person name="Young S.K."/>
            <person name="Zeng Q."/>
            <person name="Gargeya S."/>
            <person name="Fitzgerald M."/>
            <person name="Haas B."/>
            <person name="Abouelleil A."/>
            <person name="Alvarado L."/>
            <person name="Arachchi H.M."/>
            <person name="Berlin A.M."/>
            <person name="Chapman S.B."/>
            <person name="Dewar J."/>
            <person name="Goldberg J."/>
            <person name="Griggs A."/>
            <person name="Gujja S."/>
            <person name="Hansen M."/>
            <person name="Howarth C."/>
            <person name="Imamovic A."/>
            <person name="Larimer J."/>
            <person name="McCowan C."/>
            <person name="Murphy C."/>
            <person name="Neiman D."/>
            <person name="Pearson M."/>
            <person name="Priest M."/>
            <person name="Roberts A."/>
            <person name="Saif S."/>
            <person name="Shea T."/>
            <person name="Sisk P."/>
            <person name="Sykes S."/>
            <person name="Wortman J."/>
            <person name="Nusbaum C."/>
            <person name="Birren B."/>
        </authorList>
    </citation>
    <scope>NUCLEOTIDE SEQUENCE [LARGE SCALE GENOMIC DNA]</scope>
    <source>
        <strain evidence="2 3">209318</strain>
    </source>
</reference>
<name>N9WKI0_9CLOT</name>
<protein>
    <recommendedName>
        <fullName evidence="4">J domain-containing protein</fullName>
    </recommendedName>
</protein>
<dbReference type="SUPFAM" id="SSF46565">
    <property type="entry name" value="Chaperone J-domain"/>
    <property type="match status" value="1"/>
</dbReference>
<dbReference type="HOGENOM" id="CLU_1500998_0_0_9"/>
<proteinExistence type="predicted"/>
<keyword evidence="3" id="KW-1185">Reference proteome</keyword>
<evidence type="ECO:0000313" key="2">
    <source>
        <dbReference type="EMBL" id="ENZ03385.1"/>
    </source>
</evidence>
<dbReference type="Proteomes" id="UP000013097">
    <property type="component" value="Unassembled WGS sequence"/>
</dbReference>
<evidence type="ECO:0008006" key="4">
    <source>
        <dbReference type="Google" id="ProtNLM"/>
    </source>
</evidence>
<accession>N9WKI0</accession>
<dbReference type="RefSeq" id="WP_002597075.1">
    <property type="nucleotide sequence ID" value="NZ_KB850956.1"/>
</dbReference>